<dbReference type="SUPFAM" id="SSF50965">
    <property type="entry name" value="Galactose oxidase, central domain"/>
    <property type="match status" value="1"/>
</dbReference>
<evidence type="ECO:0000256" key="1">
    <source>
        <dbReference type="SAM" id="SignalP"/>
    </source>
</evidence>
<evidence type="ECO:0000313" key="3">
    <source>
        <dbReference type="Proteomes" id="UP001375743"/>
    </source>
</evidence>
<dbReference type="RefSeq" id="WP_418160024.1">
    <property type="nucleotide sequence ID" value="NZ_JBBLZC010000012.1"/>
</dbReference>
<keyword evidence="1" id="KW-0732">Signal</keyword>
<reference evidence="2 3" key="1">
    <citation type="submission" date="2024-01" db="EMBL/GenBank/DDBJ databases">
        <title>Multi-omics insights into the function and evolution of sodium benzoate biodegradation pathways in Benzoatithermus flavus gen. nov., sp. nov. from hot spring.</title>
        <authorList>
            <person name="Hu C.-J."/>
            <person name="Li W.-J."/>
        </authorList>
    </citation>
    <scope>NUCLEOTIDE SEQUENCE [LARGE SCALE GENOMIC DNA]</scope>
    <source>
        <strain evidence="2 3">SYSU G07066</strain>
    </source>
</reference>
<dbReference type="InterPro" id="IPR011043">
    <property type="entry name" value="Gal_Oxase/kelch_b-propeller"/>
</dbReference>
<gene>
    <name evidence="2" type="ORF">U1T56_13525</name>
</gene>
<sequence length="437" mass="48316">MRSRWLAAVAAFAWIVLVAVPVPAADAAPTARRQVGATDGLWYWQLPDTPNGLVPVQAWSGAGSAPDGAIYVAGMDHVTNAALYRLGPEGGSAGAPGLTLAYVGDARAASQAVGNLRPGEGIEKFHTHPTWLDGRVYLPNLNHSTLDAGYLEKRGFHWYAYDESDRRLLDLSADRPGGAAVAHGGLVSIAVDRGRGVIYGAMVPTGDIYAYDVRRNTTRRLGRPDYRRPYVYAGRAMWTDARGRLYFTAGAAQPWNGAPYDPAIFDHVHAYDPAAGRFVELTDWRLHEQRAIDTAQCFPVAGECYLADGVGRIYRFLERDPETGRPGWQELGKIWDRPADKVEATWVLQVNRARTKAYLMNKSGAVVEFDLGQGRVTRRANLFRLEPRFANMWLYGYDAWDAHGRFYFAAFGKPAAPTRVSLVAIDPERFFRAAARR</sequence>
<accession>A0ABU8XSL6</accession>
<protein>
    <submittedName>
        <fullName evidence="2">Uncharacterized protein</fullName>
    </submittedName>
</protein>
<dbReference type="Gene3D" id="2.120.10.80">
    <property type="entry name" value="Kelch-type beta propeller"/>
    <property type="match status" value="1"/>
</dbReference>
<feature type="signal peptide" evidence="1">
    <location>
        <begin position="1"/>
        <end position="24"/>
    </location>
</feature>
<evidence type="ECO:0000313" key="2">
    <source>
        <dbReference type="EMBL" id="MEK0084178.1"/>
    </source>
</evidence>
<name>A0ABU8XSL6_9PROT</name>
<dbReference type="Proteomes" id="UP001375743">
    <property type="component" value="Unassembled WGS sequence"/>
</dbReference>
<comment type="caution">
    <text evidence="2">The sequence shown here is derived from an EMBL/GenBank/DDBJ whole genome shotgun (WGS) entry which is preliminary data.</text>
</comment>
<feature type="chain" id="PRO_5045098472" evidence="1">
    <location>
        <begin position="25"/>
        <end position="437"/>
    </location>
</feature>
<proteinExistence type="predicted"/>
<dbReference type="EMBL" id="JBBLZC010000012">
    <property type="protein sequence ID" value="MEK0084178.1"/>
    <property type="molecule type" value="Genomic_DNA"/>
</dbReference>
<dbReference type="InterPro" id="IPR015915">
    <property type="entry name" value="Kelch-typ_b-propeller"/>
</dbReference>
<keyword evidence="3" id="KW-1185">Reference proteome</keyword>
<organism evidence="2 3">
    <name type="scientific">Benzoatithermus flavus</name>
    <dbReference type="NCBI Taxonomy" id="3108223"/>
    <lineage>
        <taxon>Bacteria</taxon>
        <taxon>Pseudomonadati</taxon>
        <taxon>Pseudomonadota</taxon>
        <taxon>Alphaproteobacteria</taxon>
        <taxon>Geminicoccales</taxon>
        <taxon>Geminicoccaceae</taxon>
        <taxon>Benzoatithermus</taxon>
    </lineage>
</organism>